<feature type="transmembrane region" description="Helical" evidence="1">
    <location>
        <begin position="122"/>
        <end position="142"/>
    </location>
</feature>
<feature type="transmembrane region" description="Helical" evidence="1">
    <location>
        <begin position="189"/>
        <end position="208"/>
    </location>
</feature>
<protein>
    <recommendedName>
        <fullName evidence="4">Prenyltransferase</fullName>
    </recommendedName>
</protein>
<feature type="transmembrane region" description="Helical" evidence="1">
    <location>
        <begin position="12"/>
        <end position="31"/>
    </location>
</feature>
<evidence type="ECO:0000256" key="1">
    <source>
        <dbReference type="SAM" id="Phobius"/>
    </source>
</evidence>
<dbReference type="KEGG" id="abae:CL176_04305"/>
<keyword evidence="1" id="KW-0812">Transmembrane</keyword>
<feature type="transmembrane region" description="Helical" evidence="1">
    <location>
        <begin position="96"/>
        <end position="115"/>
    </location>
</feature>
<dbReference type="EMBL" id="CP023434">
    <property type="protein sequence ID" value="AXY25279.1"/>
    <property type="molecule type" value="Genomic_DNA"/>
</dbReference>
<feature type="transmembrane region" description="Helical" evidence="1">
    <location>
        <begin position="73"/>
        <end position="90"/>
    </location>
</feature>
<keyword evidence="3" id="KW-1185">Reference proteome</keyword>
<keyword evidence="1" id="KW-1133">Transmembrane helix</keyword>
<proteinExistence type="predicted"/>
<sequence>MQQVIKFLQKPLLKICLTPLSTIGFGLIVGMSRANQIQWLSMLLLVFIVLSGQLVDHFFYLKYDRGETSRTPLPLLIVCEAVLLVSSAVFLFRHHWLVGFLLGLYLVYLHVRYFPFNFAHSVYDILLSVLFNGLVLNCIAYFSQVNTVTTQLLWALVPAILVVTAVELQTLNLELMLMRRRPLKAGKMLHTLSLLVLTIAVILGFVLSRPSHTFYIVQVLYVVIVTAAFLPLMMKTKRPHEAQNKLNYLSSANFCFTLLYALSYLF</sequence>
<feature type="transmembrane region" description="Helical" evidence="1">
    <location>
        <begin position="148"/>
        <end position="168"/>
    </location>
</feature>
<feature type="transmembrane region" description="Helical" evidence="1">
    <location>
        <begin position="37"/>
        <end position="61"/>
    </location>
</feature>
<evidence type="ECO:0000313" key="2">
    <source>
        <dbReference type="EMBL" id="AXY25279.1"/>
    </source>
</evidence>
<dbReference type="RefSeq" id="WP_118990192.1">
    <property type="nucleotide sequence ID" value="NZ_CP023434.1"/>
</dbReference>
<dbReference type="Proteomes" id="UP000263232">
    <property type="component" value="Chromosome"/>
</dbReference>
<organism evidence="2 3">
    <name type="scientific">Suicoccus acidiformans</name>
    <dbReference type="NCBI Taxonomy" id="2036206"/>
    <lineage>
        <taxon>Bacteria</taxon>
        <taxon>Bacillati</taxon>
        <taxon>Bacillota</taxon>
        <taxon>Bacilli</taxon>
        <taxon>Lactobacillales</taxon>
        <taxon>Aerococcaceae</taxon>
        <taxon>Suicoccus</taxon>
    </lineage>
</organism>
<name>A0A347WJM2_9LACT</name>
<keyword evidence="1" id="KW-0472">Membrane</keyword>
<dbReference type="AlphaFoldDB" id="A0A347WJM2"/>
<reference evidence="2 3" key="1">
    <citation type="submission" date="2017-09" db="EMBL/GenBank/DDBJ databases">
        <title>Complete genome sequence of Oxytococcus suis strain ZY16052.</title>
        <authorList>
            <person name="Li F."/>
        </authorList>
    </citation>
    <scope>NUCLEOTIDE SEQUENCE [LARGE SCALE GENOMIC DNA]</scope>
    <source>
        <strain evidence="2 3">ZY16052</strain>
    </source>
</reference>
<feature type="transmembrane region" description="Helical" evidence="1">
    <location>
        <begin position="214"/>
        <end position="234"/>
    </location>
</feature>
<gene>
    <name evidence="2" type="ORF">CL176_04305</name>
</gene>
<feature type="transmembrane region" description="Helical" evidence="1">
    <location>
        <begin position="246"/>
        <end position="265"/>
    </location>
</feature>
<evidence type="ECO:0008006" key="4">
    <source>
        <dbReference type="Google" id="ProtNLM"/>
    </source>
</evidence>
<evidence type="ECO:0000313" key="3">
    <source>
        <dbReference type="Proteomes" id="UP000263232"/>
    </source>
</evidence>
<dbReference type="OrthoDB" id="2139698at2"/>
<accession>A0A347WJM2</accession>